<dbReference type="RefSeq" id="WP_090709240.1">
    <property type="nucleotide sequence ID" value="NZ_FOVM01000002.1"/>
</dbReference>
<dbReference type="AlphaFoldDB" id="A0A1I4ZN59"/>
<gene>
    <name evidence="2" type="ORF">SAMN05216219_0925</name>
</gene>
<reference evidence="3" key="1">
    <citation type="submission" date="2016-10" db="EMBL/GenBank/DDBJ databases">
        <authorList>
            <person name="Varghese N."/>
            <person name="Submissions S."/>
        </authorList>
    </citation>
    <scope>NUCLEOTIDE SEQUENCE [LARGE SCALE GENOMIC DNA]</scope>
    <source>
        <strain evidence="3">CGMCC 1.11101</strain>
    </source>
</reference>
<organism evidence="2 3">
    <name type="scientific">Mycetocola miduiensis</name>
    <dbReference type="NCBI Taxonomy" id="995034"/>
    <lineage>
        <taxon>Bacteria</taxon>
        <taxon>Bacillati</taxon>
        <taxon>Actinomycetota</taxon>
        <taxon>Actinomycetes</taxon>
        <taxon>Micrococcales</taxon>
        <taxon>Microbacteriaceae</taxon>
        <taxon>Mycetocola</taxon>
    </lineage>
</organism>
<dbReference type="STRING" id="995034.SAMN05216219_0925"/>
<dbReference type="Pfam" id="PF00561">
    <property type="entry name" value="Abhydrolase_1"/>
    <property type="match status" value="1"/>
</dbReference>
<protein>
    <submittedName>
        <fullName evidence="2">Pimeloyl-ACP methyl ester carboxylesterase</fullName>
    </submittedName>
</protein>
<dbReference type="Proteomes" id="UP000198867">
    <property type="component" value="Unassembled WGS sequence"/>
</dbReference>
<proteinExistence type="predicted"/>
<accession>A0A1I4ZN59</accession>
<dbReference type="OrthoDB" id="9804723at2"/>
<dbReference type="Gene3D" id="3.40.50.1820">
    <property type="entry name" value="alpha/beta hydrolase"/>
    <property type="match status" value="1"/>
</dbReference>
<dbReference type="EMBL" id="FOVM01000002">
    <property type="protein sequence ID" value="SFN51419.1"/>
    <property type="molecule type" value="Genomic_DNA"/>
</dbReference>
<dbReference type="InterPro" id="IPR000073">
    <property type="entry name" value="AB_hydrolase_1"/>
</dbReference>
<dbReference type="SUPFAM" id="SSF53474">
    <property type="entry name" value="alpha/beta-Hydrolases"/>
    <property type="match status" value="1"/>
</dbReference>
<evidence type="ECO:0000313" key="3">
    <source>
        <dbReference type="Proteomes" id="UP000198867"/>
    </source>
</evidence>
<dbReference type="PANTHER" id="PTHR43194">
    <property type="entry name" value="HYDROLASE ALPHA/BETA FOLD FAMILY"/>
    <property type="match status" value="1"/>
</dbReference>
<dbReference type="GO" id="GO:0003824">
    <property type="term" value="F:catalytic activity"/>
    <property type="evidence" value="ECO:0007669"/>
    <property type="project" value="UniProtKB-ARBA"/>
</dbReference>
<dbReference type="PANTHER" id="PTHR43194:SF2">
    <property type="entry name" value="PEROXISOMAL MEMBRANE PROTEIN LPX1"/>
    <property type="match status" value="1"/>
</dbReference>
<dbReference type="InterPro" id="IPR050228">
    <property type="entry name" value="Carboxylesterase_BioH"/>
</dbReference>
<sequence length="379" mass="40612">MGDSWRADFAVRDGKISPVDEGSESSGADFTLAAADRVWEGLCADRPAAGEHSIVYLVRTGVVELSGDSLAYDRSVQIVRALLDAAREASSHAKIGKPLRAVGSYHRVSTSLGTSDIYVERAGSGVPLLTFATAGSDTSQWHGVMTHSDLTDRFELITADLPWHGRSSPSWGEPVGSYQLTPETYTEYIVAICDELGLDRPVLLGVSMGGAAVVHAVATRPGLFAGAVACQAGPSVQARANEHLRGTRVNPALFIPEWTYGLMNPASPEEFKQRVWWGYSSGGFGLYAADIDSYLSWNLDLVEHLLTAESPHIAVLSGAFDTSVPPERSRELASRISNSSFELMPELGHFPHAENPAAFVPYLEAALARVLDSGRGVQG</sequence>
<evidence type="ECO:0000313" key="2">
    <source>
        <dbReference type="EMBL" id="SFN51419.1"/>
    </source>
</evidence>
<dbReference type="InterPro" id="IPR029058">
    <property type="entry name" value="AB_hydrolase_fold"/>
</dbReference>
<keyword evidence="3" id="KW-1185">Reference proteome</keyword>
<name>A0A1I4ZN59_9MICO</name>
<evidence type="ECO:0000259" key="1">
    <source>
        <dbReference type="Pfam" id="PF00561"/>
    </source>
</evidence>
<feature type="domain" description="AB hydrolase-1" evidence="1">
    <location>
        <begin position="140"/>
        <end position="356"/>
    </location>
</feature>